<name>A0A927BUS1_9BACL</name>
<dbReference type="Pfam" id="PF01243">
    <property type="entry name" value="PNPOx_N"/>
    <property type="match status" value="1"/>
</dbReference>
<dbReference type="SUPFAM" id="SSF50475">
    <property type="entry name" value="FMN-binding split barrel"/>
    <property type="match status" value="1"/>
</dbReference>
<proteinExistence type="predicted"/>
<keyword evidence="3" id="KW-1185">Reference proteome</keyword>
<reference evidence="2" key="1">
    <citation type="submission" date="2020-09" db="EMBL/GenBank/DDBJ databases">
        <title>A novel bacterium of genus Paenibacillus, isolated from South China Sea.</title>
        <authorList>
            <person name="Huang H."/>
            <person name="Mo K."/>
            <person name="Hu Y."/>
        </authorList>
    </citation>
    <scope>NUCLEOTIDE SEQUENCE</scope>
    <source>
        <strain evidence="2">IB182496</strain>
    </source>
</reference>
<feature type="domain" description="Pyridoxamine 5'-phosphate oxidase N-terminal" evidence="1">
    <location>
        <begin position="67"/>
        <end position="164"/>
    </location>
</feature>
<gene>
    <name evidence="2" type="ORF">IDH44_16065</name>
</gene>
<protein>
    <submittedName>
        <fullName evidence="2">Pyridoxamine 5'-phosphate oxidase family protein</fullName>
    </submittedName>
</protein>
<dbReference type="NCBIfam" id="TIGR04025">
    <property type="entry name" value="PPOX_FMN_DR2398"/>
    <property type="match status" value="1"/>
</dbReference>
<evidence type="ECO:0000259" key="1">
    <source>
        <dbReference type="Pfam" id="PF01243"/>
    </source>
</evidence>
<organism evidence="2 3">
    <name type="scientific">Paenibacillus sabuli</name>
    <dbReference type="NCBI Taxonomy" id="2772509"/>
    <lineage>
        <taxon>Bacteria</taxon>
        <taxon>Bacillati</taxon>
        <taxon>Bacillota</taxon>
        <taxon>Bacilli</taxon>
        <taxon>Bacillales</taxon>
        <taxon>Paenibacillaceae</taxon>
        <taxon>Paenibacillus</taxon>
    </lineage>
</organism>
<dbReference type="InterPro" id="IPR024029">
    <property type="entry name" value="Pyridox_Oxase_FMN-dep"/>
</dbReference>
<dbReference type="AlphaFoldDB" id="A0A927BUS1"/>
<evidence type="ECO:0000313" key="2">
    <source>
        <dbReference type="EMBL" id="MBD2846712.1"/>
    </source>
</evidence>
<dbReference type="InterPro" id="IPR012349">
    <property type="entry name" value="Split_barrel_FMN-bd"/>
</dbReference>
<dbReference type="Gene3D" id="2.30.110.10">
    <property type="entry name" value="Electron Transport, Fmn-binding Protein, Chain A"/>
    <property type="match status" value="1"/>
</dbReference>
<evidence type="ECO:0000313" key="3">
    <source>
        <dbReference type="Proteomes" id="UP000621560"/>
    </source>
</evidence>
<accession>A0A927BUS1</accession>
<dbReference type="InterPro" id="IPR011576">
    <property type="entry name" value="Pyridox_Oxase_N"/>
</dbReference>
<dbReference type="Proteomes" id="UP000621560">
    <property type="component" value="Unassembled WGS sequence"/>
</dbReference>
<dbReference type="PANTHER" id="PTHR42815:SF2">
    <property type="entry name" value="FAD-BINDING, PUTATIVE (AFU_ORTHOLOGUE AFUA_6G07600)-RELATED"/>
    <property type="match status" value="1"/>
</dbReference>
<dbReference type="EMBL" id="JACXIZ010000027">
    <property type="protein sequence ID" value="MBD2846712.1"/>
    <property type="molecule type" value="Genomic_DNA"/>
</dbReference>
<sequence>MYGILHFVDNCSHLLGAKFFALEGSTVTVTTDRKYSNDARITSKDELRELIGMPHEAVVKKTIDRIDAHVRHYLTLCPLFLLATSDSQGRCDVSPRGDGPGFVRVLDERTLFYPERTGNRRVDSLMNMLDNPQVGMLLLIPGLQEVVRINGRAELTKSEELLQGSAGKHSGIGVVVRVEEVFVHCPRALKFSGIWNAGSWPDKEALPSIADMFRAHLQISGYVHEE</sequence>
<dbReference type="PANTHER" id="PTHR42815">
    <property type="entry name" value="FAD-BINDING, PUTATIVE (AFU_ORTHOLOGUE AFUA_6G07600)-RELATED"/>
    <property type="match status" value="1"/>
</dbReference>
<comment type="caution">
    <text evidence="2">The sequence shown here is derived from an EMBL/GenBank/DDBJ whole genome shotgun (WGS) entry which is preliminary data.</text>
</comment>